<dbReference type="GO" id="GO:0003964">
    <property type="term" value="F:RNA-directed DNA polymerase activity"/>
    <property type="evidence" value="ECO:0007669"/>
    <property type="project" value="UniProtKB-KW"/>
</dbReference>
<evidence type="ECO:0000259" key="1">
    <source>
        <dbReference type="PROSITE" id="PS50878"/>
    </source>
</evidence>
<sequence>LFTNIRSFIPKREDVHSLIDTCNADFVFLTETWLYPDIADSELFPPHFGFHVYRTDRVGKRGGGVLLAVNKRIPSRLISVETSLEIVWVCLTSKPSIIMGVCYRPPDSDRDFITELHKCLFQLTTLYPSATLVLLGDFNFPDIDWTALSSGSAFSDAFVDLCLDFNFSNVITQPTRTTKNCSNVLDLCLTQEPDLISNVTYLPGISDHLVIELTLSLTTPHKSRYTKFIRTYASADYSFINSNLDHFCDTFSHGFEERSVNANWTLFKDKLIQLIESFIPLTRVISDNNNPWYNKTIHKHSNKKKRLYRQAKCCDTLEAWNKYHDCATGYKTAINEAKIKFYTRDLSNILVNKPKKFWKIINPSTSSPLQFTDNSGHNLSDHQSALSLNNLFSSVFTQENLRNIPVPRQSLHTPMGPITFDYVGVLKAIENLKLSSSSGDDQINSEVLINTKHTSAAFLCDIFSQSIKLSEIPSDWKTGNITPVFKSGDRHLITNYRPISLTSVSSKLMEHVLYSNIISYLEDNNLLFNHQYGFRKAYSCETQLTVFLRDIHACFNSNIQTDAIFLDFSKAFDRVPHQRLKIKLNEFKIHPAIVNWISEFLTNRTQYTTFNNSKSPSCPVTSGVPQGSVLGPLLFLIYINDIHEHISSSVRLFADDCVIYMPILSLDDHHTLQTEISQVIQWCNKWQMTLNFDKCKSLSFSRRALQPFSYHFDASPITVCSSYKYLGIHLTSDLSWTSHISNIVANANRTLGFLRRNLKPATAEIKQLAYSTLVRSKLEFASSVWCPWQSYLSNKLESIQNRALRFIFSDYSPFTSISGLREAANLHTLSLRRRVSRLSLLHRIFHHNMPLRESLLLPPWQIFPRFDHSCKLRPIFSSTTSYSNSTLPLAINDWNILPNDIVTITDTHKFAASVTTFISALTD</sequence>
<organism evidence="2">
    <name type="scientific">Ixodes ricinus</name>
    <name type="common">Common tick</name>
    <name type="synonym">Acarus ricinus</name>
    <dbReference type="NCBI Taxonomy" id="34613"/>
    <lineage>
        <taxon>Eukaryota</taxon>
        <taxon>Metazoa</taxon>
        <taxon>Ecdysozoa</taxon>
        <taxon>Arthropoda</taxon>
        <taxon>Chelicerata</taxon>
        <taxon>Arachnida</taxon>
        <taxon>Acari</taxon>
        <taxon>Parasitiformes</taxon>
        <taxon>Ixodida</taxon>
        <taxon>Ixodoidea</taxon>
        <taxon>Ixodidae</taxon>
        <taxon>Ixodinae</taxon>
        <taxon>Ixodes</taxon>
    </lineage>
</organism>
<keyword evidence="2" id="KW-0808">Transferase</keyword>
<dbReference type="InterPro" id="IPR043502">
    <property type="entry name" value="DNA/RNA_pol_sf"/>
</dbReference>
<accession>A0A147BMN4</accession>
<dbReference type="SUPFAM" id="SSF56219">
    <property type="entry name" value="DNase I-like"/>
    <property type="match status" value="1"/>
</dbReference>
<reference evidence="2" key="1">
    <citation type="journal article" date="2018" name="PLoS Negl. Trop. Dis.">
        <title>Sialome diversity of ticks revealed by RNAseq of single tick salivary glands.</title>
        <authorList>
            <person name="Perner J."/>
            <person name="Kropackova S."/>
            <person name="Kopacek P."/>
            <person name="Ribeiro J.M."/>
        </authorList>
    </citation>
    <scope>NUCLEOTIDE SEQUENCE</scope>
    <source>
        <strain evidence="2">Siblings of single egg batch collected in Ceske Budejovice</strain>
        <tissue evidence="2">Salivary glands</tissue>
    </source>
</reference>
<dbReference type="CDD" id="cd01650">
    <property type="entry name" value="RT_nLTR_like"/>
    <property type="match status" value="1"/>
</dbReference>
<evidence type="ECO:0000313" key="2">
    <source>
        <dbReference type="EMBL" id="JAR92034.1"/>
    </source>
</evidence>
<dbReference type="AlphaFoldDB" id="A0A147BMN4"/>
<dbReference type="GO" id="GO:0031012">
    <property type="term" value="C:extracellular matrix"/>
    <property type="evidence" value="ECO:0007669"/>
    <property type="project" value="TreeGrafter"/>
</dbReference>
<feature type="non-terminal residue" evidence="2">
    <location>
        <position position="1"/>
    </location>
</feature>
<dbReference type="EMBL" id="GEGO01003370">
    <property type="protein sequence ID" value="JAR92034.1"/>
    <property type="molecule type" value="Transcribed_RNA"/>
</dbReference>
<dbReference type="InterPro" id="IPR005135">
    <property type="entry name" value="Endo/exonuclease/phosphatase"/>
</dbReference>
<keyword evidence="2" id="KW-0695">RNA-directed DNA polymerase</keyword>
<dbReference type="Gene3D" id="3.60.10.10">
    <property type="entry name" value="Endonuclease/exonuclease/phosphatase"/>
    <property type="match status" value="1"/>
</dbReference>
<dbReference type="PROSITE" id="PS50878">
    <property type="entry name" value="RT_POL"/>
    <property type="match status" value="1"/>
</dbReference>
<dbReference type="GO" id="GO:0007508">
    <property type="term" value="P:larval heart development"/>
    <property type="evidence" value="ECO:0007669"/>
    <property type="project" value="TreeGrafter"/>
</dbReference>
<dbReference type="Pfam" id="PF03372">
    <property type="entry name" value="Exo_endo_phos"/>
    <property type="match status" value="1"/>
</dbReference>
<dbReference type="PANTHER" id="PTHR33395">
    <property type="entry name" value="TRANSCRIPTASE, PUTATIVE-RELATED-RELATED"/>
    <property type="match status" value="1"/>
</dbReference>
<dbReference type="GO" id="GO:0061343">
    <property type="term" value="P:cell adhesion involved in heart morphogenesis"/>
    <property type="evidence" value="ECO:0007669"/>
    <property type="project" value="TreeGrafter"/>
</dbReference>
<dbReference type="Pfam" id="PF00078">
    <property type="entry name" value="RVT_1"/>
    <property type="match status" value="1"/>
</dbReference>
<keyword evidence="2" id="KW-0548">Nucleotidyltransferase</keyword>
<proteinExistence type="predicted"/>
<dbReference type="InterPro" id="IPR043128">
    <property type="entry name" value="Rev_trsase/Diguanyl_cyclase"/>
</dbReference>
<protein>
    <submittedName>
        <fullName evidence="2">Putative rna-directed dna polymerase from mobile element jockey-like protein</fullName>
    </submittedName>
</protein>
<dbReference type="InterPro" id="IPR000477">
    <property type="entry name" value="RT_dom"/>
</dbReference>
<dbReference type="InterPro" id="IPR036691">
    <property type="entry name" value="Endo/exonu/phosph_ase_sf"/>
</dbReference>
<name>A0A147BMN4_IXORI</name>
<dbReference type="Gene3D" id="3.30.70.270">
    <property type="match status" value="1"/>
</dbReference>
<dbReference type="SUPFAM" id="SSF56672">
    <property type="entry name" value="DNA/RNA polymerases"/>
    <property type="match status" value="1"/>
</dbReference>
<feature type="domain" description="Reverse transcriptase" evidence="1">
    <location>
        <begin position="465"/>
        <end position="730"/>
    </location>
</feature>
<dbReference type="PANTHER" id="PTHR33395:SF22">
    <property type="entry name" value="REVERSE TRANSCRIPTASE DOMAIN-CONTAINING PROTEIN"/>
    <property type="match status" value="1"/>
</dbReference>